<sequence length="292" mass="33386">MASGRQRIRNLTPRNSYASNFLPQSDPSASTSGTASGQRMCLIANMLIRMCLHRHMTLKLTIRGSITLLNSFPSTLSLHSSLGMSSIILHTIPDNPAQFFPQYDEPPQQPRNEQHHPPHHPQQQYTVPEAAPAPAFVHPDLMVPPNASYARYTGEDLLQMPGREGLRIINPDRPPNTYWFSTDNCVGQSVGDIIRTNFREAHPNWSLTPDHVWRTWFKCFAQKWNWSIAVNEKVKEEFYKKGMARLKNIVGDWKEKGRVLGDDAKEAYLSNDVWKGLKAYWNLPKSVQRDPR</sequence>
<feature type="region of interest" description="Disordered" evidence="1">
    <location>
        <begin position="1"/>
        <end position="35"/>
    </location>
</feature>
<feature type="compositionally biased region" description="Polar residues" evidence="1">
    <location>
        <begin position="12"/>
        <end position="35"/>
    </location>
</feature>
<proteinExistence type="predicted"/>
<reference evidence="2 3" key="1">
    <citation type="journal article" date="2014" name="Genome Biol.">
        <title>Transcriptome and methylome profiling reveals relics of genome dominance in the mesopolyploid Brassica oleracea.</title>
        <authorList>
            <person name="Parkin I.A."/>
            <person name="Koh C."/>
            <person name="Tang H."/>
            <person name="Robinson S.J."/>
            <person name="Kagale S."/>
            <person name="Clarke W.E."/>
            <person name="Town C.D."/>
            <person name="Nixon J."/>
            <person name="Krishnakumar V."/>
            <person name="Bidwell S.L."/>
            <person name="Denoeud F."/>
            <person name="Belcram H."/>
            <person name="Links M.G."/>
            <person name="Just J."/>
            <person name="Clarke C."/>
            <person name="Bender T."/>
            <person name="Huebert T."/>
            <person name="Mason A.S."/>
            <person name="Pires J.C."/>
            <person name="Barker G."/>
            <person name="Moore J."/>
            <person name="Walley P.G."/>
            <person name="Manoli S."/>
            <person name="Batley J."/>
            <person name="Edwards D."/>
            <person name="Nelson M.N."/>
            <person name="Wang X."/>
            <person name="Paterson A.H."/>
            <person name="King G."/>
            <person name="Bancroft I."/>
            <person name="Chalhoub B."/>
            <person name="Sharpe A.G."/>
        </authorList>
    </citation>
    <scope>NUCLEOTIDE SEQUENCE</scope>
    <source>
        <strain evidence="2 3">cv. TO1000</strain>
    </source>
</reference>
<evidence type="ECO:0000313" key="3">
    <source>
        <dbReference type="Proteomes" id="UP000032141"/>
    </source>
</evidence>
<dbReference type="Gramene" id="Bo9g043960.1">
    <property type="protein sequence ID" value="Bo9g043960.1"/>
    <property type="gene ID" value="Bo9g043960"/>
</dbReference>
<dbReference type="AlphaFoldDB" id="A0A0D3E5B0"/>
<evidence type="ECO:0000256" key="1">
    <source>
        <dbReference type="SAM" id="MobiDB-lite"/>
    </source>
</evidence>
<dbReference type="EnsemblPlants" id="Bo9g043960.1">
    <property type="protein sequence ID" value="Bo9g043960.1"/>
    <property type="gene ID" value="Bo9g043960"/>
</dbReference>
<feature type="region of interest" description="Disordered" evidence="1">
    <location>
        <begin position="98"/>
        <end position="125"/>
    </location>
</feature>
<organism evidence="2 3">
    <name type="scientific">Brassica oleracea var. oleracea</name>
    <dbReference type="NCBI Taxonomy" id="109376"/>
    <lineage>
        <taxon>Eukaryota</taxon>
        <taxon>Viridiplantae</taxon>
        <taxon>Streptophyta</taxon>
        <taxon>Embryophyta</taxon>
        <taxon>Tracheophyta</taxon>
        <taxon>Spermatophyta</taxon>
        <taxon>Magnoliopsida</taxon>
        <taxon>eudicotyledons</taxon>
        <taxon>Gunneridae</taxon>
        <taxon>Pentapetalae</taxon>
        <taxon>rosids</taxon>
        <taxon>malvids</taxon>
        <taxon>Brassicales</taxon>
        <taxon>Brassicaceae</taxon>
        <taxon>Brassiceae</taxon>
        <taxon>Brassica</taxon>
    </lineage>
</organism>
<reference evidence="2" key="2">
    <citation type="submission" date="2015-03" db="UniProtKB">
        <authorList>
            <consortium name="EnsemblPlants"/>
        </authorList>
    </citation>
    <scope>IDENTIFICATION</scope>
</reference>
<protein>
    <submittedName>
        <fullName evidence="2">Uncharacterized protein</fullName>
    </submittedName>
</protein>
<name>A0A0D3E5B0_BRAOL</name>
<dbReference type="Proteomes" id="UP000032141">
    <property type="component" value="Chromosome C9"/>
</dbReference>
<accession>A0A0D3E5B0</accession>
<dbReference type="HOGENOM" id="CLU_954256_0_0_1"/>
<keyword evidence="3" id="KW-1185">Reference proteome</keyword>
<evidence type="ECO:0000313" key="2">
    <source>
        <dbReference type="EnsemblPlants" id="Bo9g043960.1"/>
    </source>
</evidence>